<name>A0A9X2PEE1_9HYPH</name>
<feature type="transmembrane region" description="Helical" evidence="1">
    <location>
        <begin position="144"/>
        <end position="162"/>
    </location>
</feature>
<organism evidence="3 4">
    <name type="scientific">Ancylobacter mangrovi</name>
    <dbReference type="NCBI Taxonomy" id="2972472"/>
    <lineage>
        <taxon>Bacteria</taxon>
        <taxon>Pseudomonadati</taxon>
        <taxon>Pseudomonadota</taxon>
        <taxon>Alphaproteobacteria</taxon>
        <taxon>Hyphomicrobiales</taxon>
        <taxon>Xanthobacteraceae</taxon>
        <taxon>Ancylobacter</taxon>
    </lineage>
</organism>
<evidence type="ECO:0000259" key="2">
    <source>
        <dbReference type="Pfam" id="PF01970"/>
    </source>
</evidence>
<keyword evidence="1" id="KW-0472">Membrane</keyword>
<reference evidence="3" key="1">
    <citation type="submission" date="2022-08" db="EMBL/GenBank/DDBJ databases">
        <authorList>
            <person name="Li F."/>
        </authorList>
    </citation>
    <scope>NUCLEOTIDE SEQUENCE</scope>
    <source>
        <strain evidence="3">MQZ15Z-1</strain>
    </source>
</reference>
<proteinExistence type="predicted"/>
<feature type="transmembrane region" description="Helical" evidence="1">
    <location>
        <begin position="169"/>
        <end position="188"/>
    </location>
</feature>
<dbReference type="InterPro" id="IPR002823">
    <property type="entry name" value="DUF112_TM"/>
</dbReference>
<keyword evidence="4" id="KW-1185">Reference proteome</keyword>
<feature type="transmembrane region" description="Helical" evidence="1">
    <location>
        <begin position="470"/>
        <end position="488"/>
    </location>
</feature>
<feature type="transmembrane region" description="Helical" evidence="1">
    <location>
        <begin position="108"/>
        <end position="132"/>
    </location>
</feature>
<accession>A0A9X2PEE1</accession>
<feature type="transmembrane region" description="Helical" evidence="1">
    <location>
        <begin position="262"/>
        <end position="283"/>
    </location>
</feature>
<comment type="caution">
    <text evidence="3">The sequence shown here is derived from an EMBL/GenBank/DDBJ whole genome shotgun (WGS) entry which is preliminary data.</text>
</comment>
<feature type="transmembrane region" description="Helical" evidence="1">
    <location>
        <begin position="200"/>
        <end position="223"/>
    </location>
</feature>
<dbReference type="RefSeq" id="WP_258734340.1">
    <property type="nucleotide sequence ID" value="NZ_JANTHZ010000010.1"/>
</dbReference>
<dbReference type="PANTHER" id="PTHR35342">
    <property type="entry name" value="TRICARBOXYLIC TRANSPORT PROTEIN"/>
    <property type="match status" value="1"/>
</dbReference>
<keyword evidence="1" id="KW-0812">Transmembrane</keyword>
<sequence>MTVFEGLIHGFSIALQPMNLLWCFVGCFLGTVIGILPGLGPSATIAILLPLTFNMDPTGGIIMFAGIYYGAKYGGSTTSILLNMPGEASSVISCVDGYQMAKKGRGGAALGIAAIASFVAGTVGLLMLTFVAPPVASFALSFGSPEYFALMVMGLSLVVLLGGSDFPKAILSTLVGLWLASIGTDLFTAQSRFIFGQSSLLGGIEFMSLAIGIFAISEILLNIEARGTVELLKVPKGLRNLFPSWAELKDCRFAFLNGSLTGFFIGLLPGAGSTIASFVSYGIEKAVSRHPERFGHGAPEGLAAPEGANNADTGGALLPLLTLGIPGGASTAIMLTALIMWGVKPGPLMMQQSPDVFWGLVASMYVGNVALLVMNLPLVGVFAQILRVPIYILHPMILGVAIAGAYGASGNMFDVGLLVFFGIMGYGMAKLGFPSAPLILGFVLGDAMERAVRQSLTMSNGDPMILVDRPISAVLLILAAVILCAPLLHRVRSARRIVAEAEAEA</sequence>
<evidence type="ECO:0000313" key="3">
    <source>
        <dbReference type="EMBL" id="MCS0497187.1"/>
    </source>
</evidence>
<evidence type="ECO:0000256" key="1">
    <source>
        <dbReference type="SAM" id="Phobius"/>
    </source>
</evidence>
<dbReference type="AlphaFoldDB" id="A0A9X2PEE1"/>
<feature type="domain" description="DUF112" evidence="2">
    <location>
        <begin position="20"/>
        <end position="440"/>
    </location>
</feature>
<feature type="transmembrane region" description="Helical" evidence="1">
    <location>
        <begin position="388"/>
        <end position="408"/>
    </location>
</feature>
<dbReference type="Proteomes" id="UP001151088">
    <property type="component" value="Unassembled WGS sequence"/>
</dbReference>
<feature type="transmembrane region" description="Helical" evidence="1">
    <location>
        <begin position="20"/>
        <end position="39"/>
    </location>
</feature>
<feature type="transmembrane region" description="Helical" evidence="1">
    <location>
        <begin position="355"/>
        <end position="376"/>
    </location>
</feature>
<feature type="transmembrane region" description="Helical" evidence="1">
    <location>
        <begin position="45"/>
        <end position="69"/>
    </location>
</feature>
<dbReference type="EMBL" id="JANTHZ010000010">
    <property type="protein sequence ID" value="MCS0497187.1"/>
    <property type="molecule type" value="Genomic_DNA"/>
</dbReference>
<feature type="transmembrane region" description="Helical" evidence="1">
    <location>
        <begin position="415"/>
        <end position="433"/>
    </location>
</feature>
<protein>
    <submittedName>
        <fullName evidence="3">Tripartite tricarboxylate transporter permease</fullName>
    </submittedName>
</protein>
<dbReference type="Pfam" id="PF01970">
    <property type="entry name" value="TctA"/>
    <property type="match status" value="1"/>
</dbReference>
<feature type="transmembrane region" description="Helical" evidence="1">
    <location>
        <begin position="320"/>
        <end position="343"/>
    </location>
</feature>
<gene>
    <name evidence="3" type="ORF">NVS89_19040</name>
</gene>
<keyword evidence="1" id="KW-1133">Transmembrane helix</keyword>
<dbReference type="PANTHER" id="PTHR35342:SF5">
    <property type="entry name" value="TRICARBOXYLIC TRANSPORT PROTEIN"/>
    <property type="match status" value="1"/>
</dbReference>
<evidence type="ECO:0000313" key="4">
    <source>
        <dbReference type="Proteomes" id="UP001151088"/>
    </source>
</evidence>